<gene>
    <name evidence="2" type="ORF">H0B56_01245</name>
</gene>
<dbReference type="Pfam" id="PF19809">
    <property type="entry name" value="DUF6292"/>
    <property type="match status" value="1"/>
</dbReference>
<comment type="caution">
    <text evidence="2">The sequence shown here is derived from an EMBL/GenBank/DDBJ whole genome shotgun (WGS) entry which is preliminary data.</text>
</comment>
<feature type="domain" description="DUF6292" evidence="1">
    <location>
        <begin position="18"/>
        <end position="103"/>
    </location>
</feature>
<sequence>MDADADTTDDLSRGLAAYVHAVATALDVPVEGTTCEVSDTATAYLALATRLASYPEHDLMLVWSEQHGWEAAVETEPGVVTEVIAYFGDEPLPEPEQVLAFVRAIVEGRDWGGSRPAFSTVDNRHELAARSSRYITGRNSYS</sequence>
<proteinExistence type="predicted"/>
<evidence type="ECO:0000313" key="3">
    <source>
        <dbReference type="Proteomes" id="UP000582974"/>
    </source>
</evidence>
<dbReference type="Proteomes" id="UP000582974">
    <property type="component" value="Unassembled WGS sequence"/>
</dbReference>
<accession>A0A837ZZB6</accession>
<reference evidence="2 3" key="1">
    <citation type="submission" date="2020-07" db="EMBL/GenBank/DDBJ databases">
        <title>Genome of Haloechinothrix sp.</title>
        <authorList>
            <person name="Tang S.-K."/>
            <person name="Yang L."/>
            <person name="Zhu W.-Y."/>
        </authorList>
    </citation>
    <scope>NUCLEOTIDE SEQUENCE [LARGE SCALE GENOMIC DNA]</scope>
    <source>
        <strain evidence="2 3">YIM 98757</strain>
    </source>
</reference>
<keyword evidence="3" id="KW-1185">Reference proteome</keyword>
<name>A0A837ZZB6_9PSEU</name>
<evidence type="ECO:0000313" key="2">
    <source>
        <dbReference type="EMBL" id="MBA0124163.1"/>
    </source>
</evidence>
<dbReference type="RefSeq" id="WP_180891061.1">
    <property type="nucleotide sequence ID" value="NZ_JACCKD010000001.1"/>
</dbReference>
<dbReference type="EMBL" id="JACCKD010000001">
    <property type="protein sequence ID" value="MBA0124163.1"/>
    <property type="molecule type" value="Genomic_DNA"/>
</dbReference>
<organism evidence="2 3">
    <name type="scientific">Haloechinothrix aidingensis</name>
    <dbReference type="NCBI Taxonomy" id="2752311"/>
    <lineage>
        <taxon>Bacteria</taxon>
        <taxon>Bacillati</taxon>
        <taxon>Actinomycetota</taxon>
        <taxon>Actinomycetes</taxon>
        <taxon>Pseudonocardiales</taxon>
        <taxon>Pseudonocardiaceae</taxon>
        <taxon>Haloechinothrix</taxon>
    </lineage>
</organism>
<dbReference type="AlphaFoldDB" id="A0A837ZZB6"/>
<evidence type="ECO:0000259" key="1">
    <source>
        <dbReference type="Pfam" id="PF19809"/>
    </source>
</evidence>
<protein>
    <recommendedName>
        <fullName evidence="1">DUF6292 domain-containing protein</fullName>
    </recommendedName>
</protein>
<dbReference type="InterPro" id="IPR046259">
    <property type="entry name" value="DUF6292"/>
</dbReference>